<dbReference type="Proteomes" id="UP001521150">
    <property type="component" value="Unassembled WGS sequence"/>
</dbReference>
<evidence type="ECO:0000256" key="6">
    <source>
        <dbReference type="ARBA" id="ARBA00022777"/>
    </source>
</evidence>
<keyword evidence="4" id="KW-0808">Transferase</keyword>
<evidence type="ECO:0000256" key="2">
    <source>
        <dbReference type="ARBA" id="ARBA00012438"/>
    </source>
</evidence>
<evidence type="ECO:0000259" key="10">
    <source>
        <dbReference type="Pfam" id="PF07730"/>
    </source>
</evidence>
<name>A0ABS8ZAN2_9PSEU</name>
<dbReference type="GO" id="GO:0016301">
    <property type="term" value="F:kinase activity"/>
    <property type="evidence" value="ECO:0007669"/>
    <property type="project" value="UniProtKB-KW"/>
</dbReference>
<dbReference type="Gene3D" id="3.30.565.10">
    <property type="entry name" value="Histidine kinase-like ATPase, C-terminal domain"/>
    <property type="match status" value="1"/>
</dbReference>
<feature type="transmembrane region" description="Helical" evidence="9">
    <location>
        <begin position="64"/>
        <end position="90"/>
    </location>
</feature>
<keyword evidence="9" id="KW-0812">Transmembrane</keyword>
<evidence type="ECO:0000256" key="5">
    <source>
        <dbReference type="ARBA" id="ARBA00022741"/>
    </source>
</evidence>
<keyword evidence="3" id="KW-0597">Phosphoprotein</keyword>
<reference evidence="11 12" key="1">
    <citation type="submission" date="2021-12" db="EMBL/GenBank/DDBJ databases">
        <title>Genome sequence of Kibdelosporangium philippinense ATCC 49844.</title>
        <authorList>
            <person name="Fedorov E.A."/>
            <person name="Omeragic M."/>
            <person name="Shalygina K.F."/>
            <person name="Maclea K.S."/>
        </authorList>
    </citation>
    <scope>NUCLEOTIDE SEQUENCE [LARGE SCALE GENOMIC DNA]</scope>
    <source>
        <strain evidence="11 12">ATCC 49844</strain>
    </source>
</reference>
<dbReference type="InterPro" id="IPR050482">
    <property type="entry name" value="Sensor_HK_TwoCompSys"/>
</dbReference>
<dbReference type="SUPFAM" id="SSF55874">
    <property type="entry name" value="ATPase domain of HSP90 chaperone/DNA topoisomerase II/histidine kinase"/>
    <property type="match status" value="1"/>
</dbReference>
<proteinExistence type="predicted"/>
<accession>A0ABS8ZAN2</accession>
<dbReference type="EMBL" id="JAJVCN010000001">
    <property type="protein sequence ID" value="MCE7003746.1"/>
    <property type="molecule type" value="Genomic_DNA"/>
</dbReference>
<dbReference type="Pfam" id="PF07730">
    <property type="entry name" value="HisKA_3"/>
    <property type="match status" value="1"/>
</dbReference>
<evidence type="ECO:0000256" key="4">
    <source>
        <dbReference type="ARBA" id="ARBA00022679"/>
    </source>
</evidence>
<dbReference type="RefSeq" id="WP_233725308.1">
    <property type="nucleotide sequence ID" value="NZ_JAJVCN010000001.1"/>
</dbReference>
<evidence type="ECO:0000313" key="11">
    <source>
        <dbReference type="EMBL" id="MCE7003746.1"/>
    </source>
</evidence>
<dbReference type="PANTHER" id="PTHR24421">
    <property type="entry name" value="NITRATE/NITRITE SENSOR PROTEIN NARX-RELATED"/>
    <property type="match status" value="1"/>
</dbReference>
<organism evidence="11 12">
    <name type="scientific">Kibdelosporangium philippinense</name>
    <dbReference type="NCBI Taxonomy" id="211113"/>
    <lineage>
        <taxon>Bacteria</taxon>
        <taxon>Bacillati</taxon>
        <taxon>Actinomycetota</taxon>
        <taxon>Actinomycetes</taxon>
        <taxon>Pseudonocardiales</taxon>
        <taxon>Pseudonocardiaceae</taxon>
        <taxon>Kibdelosporangium</taxon>
    </lineage>
</organism>
<dbReference type="Gene3D" id="1.20.5.1930">
    <property type="match status" value="1"/>
</dbReference>
<evidence type="ECO:0000256" key="9">
    <source>
        <dbReference type="SAM" id="Phobius"/>
    </source>
</evidence>
<dbReference type="PANTHER" id="PTHR24421:SF10">
    <property type="entry name" value="NITRATE_NITRITE SENSOR PROTEIN NARQ"/>
    <property type="match status" value="1"/>
</dbReference>
<keyword evidence="12" id="KW-1185">Reference proteome</keyword>
<evidence type="ECO:0000256" key="7">
    <source>
        <dbReference type="ARBA" id="ARBA00022840"/>
    </source>
</evidence>
<protein>
    <recommendedName>
        <fullName evidence="2">histidine kinase</fullName>
        <ecNumber evidence="2">2.7.13.3</ecNumber>
    </recommendedName>
</protein>
<feature type="transmembrane region" description="Helical" evidence="9">
    <location>
        <begin position="125"/>
        <end position="143"/>
    </location>
</feature>
<gene>
    <name evidence="11" type="ORF">LWC34_13045</name>
</gene>
<feature type="domain" description="Signal transduction histidine kinase subgroup 3 dimerisation and phosphoacceptor" evidence="10">
    <location>
        <begin position="169"/>
        <end position="226"/>
    </location>
</feature>
<dbReference type="InterPro" id="IPR036890">
    <property type="entry name" value="HATPase_C_sf"/>
</dbReference>
<feature type="transmembrane region" description="Helical" evidence="9">
    <location>
        <begin position="12"/>
        <end position="33"/>
    </location>
</feature>
<keyword evidence="9" id="KW-1133">Transmembrane helix</keyword>
<evidence type="ECO:0000256" key="3">
    <source>
        <dbReference type="ARBA" id="ARBA00022553"/>
    </source>
</evidence>
<feature type="transmembrane region" description="Helical" evidence="9">
    <location>
        <begin position="39"/>
        <end position="57"/>
    </location>
</feature>
<keyword evidence="7" id="KW-0067">ATP-binding</keyword>
<keyword evidence="6 11" id="KW-0418">Kinase</keyword>
<dbReference type="EC" id="2.7.13.3" evidence="2"/>
<evidence type="ECO:0000313" key="12">
    <source>
        <dbReference type="Proteomes" id="UP001521150"/>
    </source>
</evidence>
<sequence>MSGWRAAVPEGLAALVVLVAGAIEMVLSVHYGLFENRGTVVPIVVGTVVAVGLSRRWRGVALAVTWLIGGYQLVTHVPVLLVQMALAAVVFGASRWGSTIVTVMGALSVPLAAVPVAVSLKRYDAVLVAVLLLGISWMAGLALRRLADRADQSVASQRAAEENARLRSEQAQFAHDVHDVVGHSLAVILAQAESAQFLDTAALRGSMATIADLARASLQDVRQVLSPSEPVPGELRTLVERVGASGHEIAIDETGTVRTLPPELATVAYRVLQEMLTNAIRHGSRDTPIAVGLCWADKLRIETSNSAPGKGEAGDGRGLAGMRARLESVGGRLELRRDVPGRFTASAWVPIRRLAP</sequence>
<keyword evidence="9" id="KW-0472">Membrane</keyword>
<evidence type="ECO:0000256" key="8">
    <source>
        <dbReference type="ARBA" id="ARBA00023012"/>
    </source>
</evidence>
<dbReference type="InterPro" id="IPR011712">
    <property type="entry name" value="Sig_transdc_His_kin_sub3_dim/P"/>
</dbReference>
<feature type="transmembrane region" description="Helical" evidence="9">
    <location>
        <begin position="96"/>
        <end position="118"/>
    </location>
</feature>
<evidence type="ECO:0000256" key="1">
    <source>
        <dbReference type="ARBA" id="ARBA00000085"/>
    </source>
</evidence>
<keyword evidence="8" id="KW-0902">Two-component regulatory system</keyword>
<comment type="caution">
    <text evidence="11">The sequence shown here is derived from an EMBL/GenBank/DDBJ whole genome shotgun (WGS) entry which is preliminary data.</text>
</comment>
<comment type="catalytic activity">
    <reaction evidence="1">
        <text>ATP + protein L-histidine = ADP + protein N-phospho-L-histidine.</text>
        <dbReference type="EC" id="2.7.13.3"/>
    </reaction>
</comment>
<keyword evidence="5" id="KW-0547">Nucleotide-binding</keyword>